<evidence type="ECO:0000313" key="2">
    <source>
        <dbReference type="EMBL" id="UTW08355.1"/>
    </source>
</evidence>
<keyword evidence="3" id="KW-1185">Reference proteome</keyword>
<evidence type="ECO:0008006" key="4">
    <source>
        <dbReference type="Google" id="ProtNLM"/>
    </source>
</evidence>
<proteinExistence type="predicted"/>
<feature type="compositionally biased region" description="Pro residues" evidence="1">
    <location>
        <begin position="75"/>
        <end position="85"/>
    </location>
</feature>
<dbReference type="EMBL" id="CP073346">
    <property type="protein sequence ID" value="UTW08355.1"/>
    <property type="molecule type" value="Genomic_DNA"/>
</dbReference>
<reference evidence="2" key="1">
    <citation type="submission" date="2021-04" db="EMBL/GenBank/DDBJ databases">
        <title>Oceanospirillales bacteria with DddD are important DMSP degraders in coastal seawater.</title>
        <authorList>
            <person name="Liu J."/>
        </authorList>
    </citation>
    <scope>NUCLEOTIDE SEQUENCE</scope>
    <source>
        <strain evidence="2">D13-4</strain>
    </source>
</reference>
<dbReference type="Proteomes" id="UP001059672">
    <property type="component" value="Chromosome"/>
</dbReference>
<feature type="compositionally biased region" description="Low complexity" evidence="1">
    <location>
        <begin position="47"/>
        <end position="58"/>
    </location>
</feature>
<dbReference type="RefSeq" id="WP_255838984.1">
    <property type="nucleotide sequence ID" value="NZ_CP073346.1"/>
</dbReference>
<sequence>MSVMRYLLPALFIALLSACDPEVKPAKVEPATSAVPEAQESKPKPPVAAQPQAAHQAPEPVPQPKAASVQREPAEPPLETPPKVPQAPVQAVPEPALAAKLDLSLPPELLEQVNAQGVAGEAAAPLLPPLFEEKATTHDPLQLSGRLITNEADADYWKSVEGAELQFEIKR</sequence>
<feature type="region of interest" description="Disordered" evidence="1">
    <location>
        <begin position="24"/>
        <end position="91"/>
    </location>
</feature>
<protein>
    <recommendedName>
        <fullName evidence="4">Translation initiation factor 2</fullName>
    </recommendedName>
</protein>
<name>A0ABY5H7Q8_9PSED</name>
<dbReference type="PROSITE" id="PS51257">
    <property type="entry name" value="PROKAR_LIPOPROTEIN"/>
    <property type="match status" value="1"/>
</dbReference>
<evidence type="ECO:0000313" key="3">
    <source>
        <dbReference type="Proteomes" id="UP001059672"/>
    </source>
</evidence>
<accession>A0ABY5H7Q8</accession>
<organism evidence="2 3">
    <name type="scientific">Pseudomonas benzenivorans</name>
    <dbReference type="NCBI Taxonomy" id="556533"/>
    <lineage>
        <taxon>Bacteria</taxon>
        <taxon>Pseudomonadati</taxon>
        <taxon>Pseudomonadota</taxon>
        <taxon>Gammaproteobacteria</taxon>
        <taxon>Pseudomonadales</taxon>
        <taxon>Pseudomonadaceae</taxon>
        <taxon>Pseudomonas</taxon>
    </lineage>
</organism>
<evidence type="ECO:0000256" key="1">
    <source>
        <dbReference type="SAM" id="MobiDB-lite"/>
    </source>
</evidence>
<gene>
    <name evidence="2" type="ORF">KDW96_03240</name>
</gene>